<dbReference type="Proteomes" id="UP000269154">
    <property type="component" value="Unassembled WGS sequence"/>
</dbReference>
<gene>
    <name evidence="1" type="ORF">D5R40_25040</name>
</gene>
<sequence length="183" mass="19564">MTNIFQKLSFVATTTVLSLSVINTNPVNAVSIIYDFEVNNLDGSLAGETYSGFFEFDDSALTGIGEEFLSVSELSFDFLGINYTEADGFPEVVFLDGDFLGLNFETDAEFSFLEGLFDSSDPFFSYNIPGQGEGAGDIAYNLRPDTPVSTPEPTAVFSLLALGTAGCSGVLKNRKTSSSKDAA</sequence>
<protein>
    <submittedName>
        <fullName evidence="1">PEP-CTERM sorting domain-containing protein</fullName>
    </submittedName>
</protein>
<evidence type="ECO:0000313" key="1">
    <source>
        <dbReference type="EMBL" id="RQH29119.1"/>
    </source>
</evidence>
<dbReference type="RefSeq" id="WP_124146502.1">
    <property type="nucleotide sequence ID" value="NZ_CAWOKI010000164.1"/>
</dbReference>
<reference evidence="1 2" key="1">
    <citation type="journal article" date="2018" name="ACS Chem. Biol.">
        <title>Ketoreductase domain dysfunction expands chemodiversity: malyngamide biosynthesis in the cyanobacterium Okeania hirsuta.</title>
        <authorList>
            <person name="Moss N.A."/>
            <person name="Leao T."/>
            <person name="Rankin M."/>
            <person name="McCullough T.M."/>
            <person name="Qu P."/>
            <person name="Korobeynikov A."/>
            <person name="Smith J.L."/>
            <person name="Gerwick L."/>
            <person name="Gerwick W.H."/>
        </authorList>
    </citation>
    <scope>NUCLEOTIDE SEQUENCE [LARGE SCALE GENOMIC DNA]</scope>
    <source>
        <strain evidence="1 2">PAB10Feb10-1</strain>
    </source>
</reference>
<name>A0A3N6NCM1_9CYAN</name>
<organism evidence="1 2">
    <name type="scientific">Okeania hirsuta</name>
    <dbReference type="NCBI Taxonomy" id="1458930"/>
    <lineage>
        <taxon>Bacteria</taxon>
        <taxon>Bacillati</taxon>
        <taxon>Cyanobacteriota</taxon>
        <taxon>Cyanophyceae</taxon>
        <taxon>Oscillatoriophycideae</taxon>
        <taxon>Oscillatoriales</taxon>
        <taxon>Microcoleaceae</taxon>
        <taxon>Okeania</taxon>
    </lineage>
</organism>
<proteinExistence type="predicted"/>
<dbReference type="OrthoDB" id="467621at2"/>
<evidence type="ECO:0000313" key="2">
    <source>
        <dbReference type="Proteomes" id="UP000269154"/>
    </source>
</evidence>
<comment type="caution">
    <text evidence="1">The sequence shown here is derived from an EMBL/GenBank/DDBJ whole genome shotgun (WGS) entry which is preliminary data.</text>
</comment>
<dbReference type="AlphaFoldDB" id="A0A3N6NCM1"/>
<keyword evidence="2" id="KW-1185">Reference proteome</keyword>
<dbReference type="EMBL" id="RCBY01000198">
    <property type="protein sequence ID" value="RQH29119.1"/>
    <property type="molecule type" value="Genomic_DNA"/>
</dbReference>
<accession>A0A3N6NCM1</accession>